<keyword evidence="2" id="KW-1185">Reference proteome</keyword>
<accession>A0ABN6WXE8</accession>
<keyword evidence="1" id="KW-0614">Plasmid</keyword>
<dbReference type="Proteomes" id="UP001321445">
    <property type="component" value="Plasmid pISO32_1"/>
</dbReference>
<gene>
    <name evidence="1" type="ORF">HCR_22880</name>
</gene>
<geneLocation type="plasmid" evidence="1 2">
    <name>pISO32_1</name>
</geneLocation>
<organism evidence="1 2">
    <name type="scientific">Hydrogenimonas cancrithermarum</name>
    <dbReference type="NCBI Taxonomy" id="2993563"/>
    <lineage>
        <taxon>Bacteria</taxon>
        <taxon>Pseudomonadati</taxon>
        <taxon>Campylobacterota</taxon>
        <taxon>Epsilonproteobacteria</taxon>
        <taxon>Campylobacterales</taxon>
        <taxon>Hydrogenimonadaceae</taxon>
        <taxon>Hydrogenimonas</taxon>
    </lineage>
</organism>
<protein>
    <submittedName>
        <fullName evidence="1">Uncharacterized protein</fullName>
    </submittedName>
</protein>
<sequence>MECYVGKWLQDKNSGAISSIEKIEKIEKIEISDTEAKVICKDWSLVFKNENHYTINTFADEVAKTLDGMVAEIG</sequence>
<evidence type="ECO:0000313" key="2">
    <source>
        <dbReference type="Proteomes" id="UP001321445"/>
    </source>
</evidence>
<dbReference type="RefSeq" id="WP_286338095.1">
    <property type="nucleotide sequence ID" value="NZ_AP027371.1"/>
</dbReference>
<evidence type="ECO:0000313" key="1">
    <source>
        <dbReference type="EMBL" id="BDY13975.1"/>
    </source>
</evidence>
<proteinExistence type="predicted"/>
<dbReference type="EMBL" id="AP027371">
    <property type="protein sequence ID" value="BDY13975.1"/>
    <property type="molecule type" value="Genomic_DNA"/>
</dbReference>
<name>A0ABN6WXE8_9BACT</name>
<reference evidence="1 2" key="1">
    <citation type="submission" date="2023-03" db="EMBL/GenBank/DDBJ databases">
        <title>Description of Hydrogenimonas sp. ISO32.</title>
        <authorList>
            <person name="Mino S."/>
            <person name="Fukazawa S."/>
            <person name="Sawabe T."/>
        </authorList>
    </citation>
    <scope>NUCLEOTIDE SEQUENCE [LARGE SCALE GENOMIC DNA]</scope>
    <source>
        <strain evidence="1 2">ISO32</strain>
        <plasmid evidence="1 2">pISO32_1</plasmid>
    </source>
</reference>